<dbReference type="AlphaFoldDB" id="A0A9W5X7P2"/>
<gene>
    <name evidence="2" type="ORF">GCM10011409_45900</name>
</gene>
<reference evidence="2" key="2">
    <citation type="submission" date="2020-09" db="EMBL/GenBank/DDBJ databases">
        <authorList>
            <person name="Sun Q."/>
            <person name="Zhou Y."/>
        </authorList>
    </citation>
    <scope>NUCLEOTIDE SEQUENCE</scope>
    <source>
        <strain evidence="2">CGMCC 1.15454</strain>
    </source>
</reference>
<dbReference type="RefSeq" id="WP_102416434.1">
    <property type="nucleotide sequence ID" value="NZ_BMJD01000094.1"/>
</dbReference>
<evidence type="ECO:0000259" key="1">
    <source>
        <dbReference type="Pfam" id="PF12677"/>
    </source>
</evidence>
<evidence type="ECO:0000313" key="3">
    <source>
        <dbReference type="Proteomes" id="UP000621492"/>
    </source>
</evidence>
<dbReference type="EMBL" id="BMJD01000094">
    <property type="protein sequence ID" value="GGB63664.1"/>
    <property type="molecule type" value="Genomic_DNA"/>
</dbReference>
<protein>
    <recommendedName>
        <fullName evidence="1">DUF3797 domain-containing protein</fullName>
    </recommendedName>
</protein>
<dbReference type="InterPro" id="IPR024256">
    <property type="entry name" value="DUF3797"/>
</dbReference>
<reference evidence="2" key="1">
    <citation type="journal article" date="2014" name="Int. J. Syst. Evol. Microbiol.">
        <title>Complete genome sequence of Corynebacterium casei LMG S-19264T (=DSM 44701T), isolated from a smear-ripened cheese.</title>
        <authorList>
            <consortium name="US DOE Joint Genome Institute (JGI-PGF)"/>
            <person name="Walter F."/>
            <person name="Albersmeier A."/>
            <person name="Kalinowski J."/>
            <person name="Ruckert C."/>
        </authorList>
    </citation>
    <scope>NUCLEOTIDE SEQUENCE</scope>
    <source>
        <strain evidence="2">CGMCC 1.15454</strain>
    </source>
</reference>
<name>A0A9W5X7P2_9BACI</name>
<organism evidence="2 3">
    <name type="scientific">Lentibacillus populi</name>
    <dbReference type="NCBI Taxonomy" id="1827502"/>
    <lineage>
        <taxon>Bacteria</taxon>
        <taxon>Bacillati</taxon>
        <taxon>Bacillota</taxon>
        <taxon>Bacilli</taxon>
        <taxon>Bacillales</taxon>
        <taxon>Bacillaceae</taxon>
        <taxon>Lentibacillus</taxon>
    </lineage>
</organism>
<comment type="caution">
    <text evidence="2">The sequence shown here is derived from an EMBL/GenBank/DDBJ whole genome shotgun (WGS) entry which is preliminary data.</text>
</comment>
<feature type="domain" description="DUF3797" evidence="1">
    <location>
        <begin position="5"/>
        <end position="48"/>
    </location>
</feature>
<proteinExistence type="predicted"/>
<accession>A0A9W5X7P2</accession>
<dbReference type="Proteomes" id="UP000621492">
    <property type="component" value="Unassembled WGS sequence"/>
</dbReference>
<keyword evidence="3" id="KW-1185">Reference proteome</keyword>
<dbReference type="Pfam" id="PF12677">
    <property type="entry name" value="DUF3797"/>
    <property type="match status" value="1"/>
</dbReference>
<evidence type="ECO:0000313" key="2">
    <source>
        <dbReference type="EMBL" id="GGB63664.1"/>
    </source>
</evidence>
<sequence>MNALKAAVLLTKYAECPKCGNSKVGNGEGTCEVEEGYFYRTCKCGYEVKINEENTGGNEKNGQ</sequence>